<organism evidence="1 2">
    <name type="scientific">Intestinimonas butyriciproducens</name>
    <dbReference type="NCBI Taxonomy" id="1297617"/>
    <lineage>
        <taxon>Bacteria</taxon>
        <taxon>Bacillati</taxon>
        <taxon>Bacillota</taxon>
        <taxon>Clostridia</taxon>
        <taxon>Eubacteriales</taxon>
        <taxon>Intestinimonas</taxon>
    </lineage>
</organism>
<evidence type="ECO:0000313" key="1">
    <source>
        <dbReference type="EMBL" id="PVY59707.1"/>
    </source>
</evidence>
<name>A0A2U1CFV9_9FIRM</name>
<sequence>MNKDEIALDYKKELKKRISADYERRVKQWMAADPSQLIDAAEEITAARLIRDNIEDAINEEDARFLLGLDEPLDELADRWISENGLDASHGEELLHCVWTLREELSDDAGTRTVRDFLATHVGGVFSLMTPCGFVPLTAAQAEGLMSGQSAAAHPGVPGITMSLSADDLLSQTVNSANYANGVWHLLTEYPEMKQCGPEMGGMQ</sequence>
<evidence type="ECO:0008006" key="3">
    <source>
        <dbReference type="Google" id="ProtNLM"/>
    </source>
</evidence>
<evidence type="ECO:0000313" key="2">
    <source>
        <dbReference type="Proteomes" id="UP000245778"/>
    </source>
</evidence>
<comment type="caution">
    <text evidence="1">The sequence shown here is derived from an EMBL/GenBank/DDBJ whole genome shotgun (WGS) entry which is preliminary data.</text>
</comment>
<proteinExistence type="predicted"/>
<dbReference type="AlphaFoldDB" id="A0A2U1CFV9"/>
<reference evidence="1 2" key="1">
    <citation type="submission" date="2018-04" db="EMBL/GenBank/DDBJ databases">
        <title>Genomic Encyclopedia of Type Strains, Phase IV (KMG-IV): sequencing the most valuable type-strain genomes for metagenomic binning, comparative biology and taxonomic classification.</title>
        <authorList>
            <person name="Goeker M."/>
        </authorList>
    </citation>
    <scope>NUCLEOTIDE SEQUENCE [LARGE SCALE GENOMIC DNA]</scope>
    <source>
        <strain evidence="1 2">DSM 26588</strain>
    </source>
</reference>
<dbReference type="RefSeq" id="WP_116721460.1">
    <property type="nucleotide sequence ID" value="NZ_CP011524.1"/>
</dbReference>
<accession>A0A2U1CFV9</accession>
<dbReference type="OrthoDB" id="1858648at2"/>
<dbReference type="Proteomes" id="UP000245778">
    <property type="component" value="Unassembled WGS sequence"/>
</dbReference>
<dbReference type="EMBL" id="QEKK01000001">
    <property type="protein sequence ID" value="PVY59707.1"/>
    <property type="molecule type" value="Genomic_DNA"/>
</dbReference>
<protein>
    <recommendedName>
        <fullName evidence="3">DUF3848 domain-containing protein</fullName>
    </recommendedName>
</protein>
<gene>
    <name evidence="1" type="ORF">C7373_101221</name>
</gene>
<dbReference type="GeneID" id="93228046"/>